<keyword evidence="7" id="KW-1185">Reference proteome</keyword>
<gene>
    <name evidence="6" type="ORF">Zmor_016148</name>
</gene>
<dbReference type="GO" id="GO:0004867">
    <property type="term" value="F:serine-type endopeptidase inhibitor activity"/>
    <property type="evidence" value="ECO:0007669"/>
    <property type="project" value="UniProtKB-KW"/>
</dbReference>
<keyword evidence="3" id="KW-0722">Serine protease inhibitor</keyword>
<dbReference type="InterPro" id="IPR000215">
    <property type="entry name" value="Serpin_fam"/>
</dbReference>
<evidence type="ECO:0000256" key="1">
    <source>
        <dbReference type="ARBA" id="ARBA00009500"/>
    </source>
</evidence>
<reference evidence="6" key="1">
    <citation type="journal article" date="2023" name="G3 (Bethesda)">
        <title>Whole genome assemblies of Zophobas morio and Tenebrio molitor.</title>
        <authorList>
            <person name="Kaur S."/>
            <person name="Stinson S.A."/>
            <person name="diCenzo G.C."/>
        </authorList>
    </citation>
    <scope>NUCLEOTIDE SEQUENCE</scope>
    <source>
        <strain evidence="6">QUZm001</strain>
    </source>
</reference>
<comment type="similarity">
    <text evidence="1 4">Belongs to the serpin family.</text>
</comment>
<dbReference type="SUPFAM" id="SSF56574">
    <property type="entry name" value="Serpins"/>
    <property type="match status" value="2"/>
</dbReference>
<name>A0AA38IKN6_9CUCU</name>
<dbReference type="Pfam" id="PF00079">
    <property type="entry name" value="Serpin"/>
    <property type="match status" value="2"/>
</dbReference>
<dbReference type="Gene3D" id="3.30.497.10">
    <property type="entry name" value="Antithrombin, subunit I, domain 2"/>
    <property type="match status" value="2"/>
</dbReference>
<evidence type="ECO:0000259" key="5">
    <source>
        <dbReference type="SMART" id="SM00093"/>
    </source>
</evidence>
<comment type="caution">
    <text evidence="6">The sequence shown here is derived from an EMBL/GenBank/DDBJ whole genome shotgun (WGS) entry which is preliminary data.</text>
</comment>
<keyword evidence="2" id="KW-0646">Protease inhibitor</keyword>
<evidence type="ECO:0000313" key="6">
    <source>
        <dbReference type="EMBL" id="KAJ3657121.1"/>
    </source>
</evidence>
<dbReference type="AlphaFoldDB" id="A0AA38IKN6"/>
<dbReference type="GO" id="GO:0005615">
    <property type="term" value="C:extracellular space"/>
    <property type="evidence" value="ECO:0007669"/>
    <property type="project" value="InterPro"/>
</dbReference>
<dbReference type="Proteomes" id="UP001168821">
    <property type="component" value="Unassembled WGS sequence"/>
</dbReference>
<feature type="domain" description="Serpin" evidence="5">
    <location>
        <begin position="412"/>
        <end position="777"/>
    </location>
</feature>
<feature type="domain" description="Serpin" evidence="5">
    <location>
        <begin position="20"/>
        <end position="385"/>
    </location>
</feature>
<evidence type="ECO:0000313" key="7">
    <source>
        <dbReference type="Proteomes" id="UP001168821"/>
    </source>
</evidence>
<dbReference type="InterPro" id="IPR042178">
    <property type="entry name" value="Serpin_sf_1"/>
</dbReference>
<dbReference type="EMBL" id="JALNTZ010000004">
    <property type="protein sequence ID" value="KAJ3657121.1"/>
    <property type="molecule type" value="Genomic_DNA"/>
</dbReference>
<dbReference type="SMART" id="SM00093">
    <property type="entry name" value="SERPIN"/>
    <property type="match status" value="2"/>
</dbReference>
<sequence length="798" mass="90487">MASSQDFTNEILQGNAAFTNKIYKILSRTPGNVFFSPFSLHIVIAMAYQGARNETLKTIQKVLQIPDPLNTAIGYQEITRNLTSLKNALLHTAFKIYIRKEFRLLSSFENTVKKYFDSEVKSLDFDQTSAAVKEINEWVSEKTHGKIEDIVDDDLIASTSLLLLNAIYFKGKWAVPFCENKTKIKCFYLNDHDVVKVQMMEGRKDGFYKYNKRLKSQILALPYEGEQIYMMIFLPEDKNGIGELEALLSETNDIQTFNELNFLVVDVSLPKFKFETTMEMDDLIKEIGLEVIYDPVKADLKGMIELEEGENLCVTKILQKAYIDVNEQGSEAAAATVLGTIVQVSSKGRTIKPLKFVVDHPAVFMIVAGLFEKPNVLFYGRLSHPEELLTALMASSQDFTKEILEGNAAFANKIYQILSRTPGNVFFSPFSLHIVIAMAYQGSGNVTLETIQKVLQIPDPLSTAIGYQEITRNLTRLKKVVLHTAFKIYLRKEFRLLSSFENTVKEYFDSEVESLDFDQRSATVKHINQWVSEKTHGKIEDIVDDDLIASTSLLLLNAIYFKGSWDIPFSERKTKVRNFYLNDHDVVKVQMMEGRKDGFYKYNKQLKSQILALPYEGEEIYMMIFLPEDKNGIGELETLLSETNDIEIFNPLNFLVVDVSLPKFKFETTMEMDDLIKEIGLEVIYDPVKADLKGMIELEEGKNLCVTKILQKACIDVNEKGSEAAAASVVGTIVQVSSKGRTIKPLKFVVDHPAVFMIVAGLFEKPNVLFYGRLSHPEEVTNSGILSDFANFMRNPLI</sequence>
<evidence type="ECO:0000256" key="2">
    <source>
        <dbReference type="ARBA" id="ARBA00022690"/>
    </source>
</evidence>
<dbReference type="InterPro" id="IPR042185">
    <property type="entry name" value="Serpin_sf_2"/>
</dbReference>
<proteinExistence type="inferred from homology"/>
<evidence type="ECO:0000256" key="3">
    <source>
        <dbReference type="ARBA" id="ARBA00022900"/>
    </source>
</evidence>
<dbReference type="PANTHER" id="PTHR11461:SF211">
    <property type="entry name" value="GH10112P-RELATED"/>
    <property type="match status" value="1"/>
</dbReference>
<dbReference type="PANTHER" id="PTHR11461">
    <property type="entry name" value="SERINE PROTEASE INHIBITOR, SERPIN"/>
    <property type="match status" value="1"/>
</dbReference>
<dbReference type="InterPro" id="IPR036186">
    <property type="entry name" value="Serpin_sf"/>
</dbReference>
<evidence type="ECO:0000256" key="4">
    <source>
        <dbReference type="RuleBase" id="RU000411"/>
    </source>
</evidence>
<dbReference type="InterPro" id="IPR023796">
    <property type="entry name" value="Serpin_dom"/>
</dbReference>
<dbReference type="Gene3D" id="2.30.39.10">
    <property type="entry name" value="Alpha-1-antitrypsin, domain 1"/>
    <property type="match status" value="2"/>
</dbReference>
<protein>
    <recommendedName>
        <fullName evidence="5">Serpin domain-containing protein</fullName>
    </recommendedName>
</protein>
<dbReference type="CDD" id="cd19601">
    <property type="entry name" value="serpin42Da-like"/>
    <property type="match status" value="2"/>
</dbReference>
<organism evidence="6 7">
    <name type="scientific">Zophobas morio</name>
    <dbReference type="NCBI Taxonomy" id="2755281"/>
    <lineage>
        <taxon>Eukaryota</taxon>
        <taxon>Metazoa</taxon>
        <taxon>Ecdysozoa</taxon>
        <taxon>Arthropoda</taxon>
        <taxon>Hexapoda</taxon>
        <taxon>Insecta</taxon>
        <taxon>Pterygota</taxon>
        <taxon>Neoptera</taxon>
        <taxon>Endopterygota</taxon>
        <taxon>Coleoptera</taxon>
        <taxon>Polyphaga</taxon>
        <taxon>Cucujiformia</taxon>
        <taxon>Tenebrionidae</taxon>
        <taxon>Zophobas</taxon>
    </lineage>
</organism>
<accession>A0AA38IKN6</accession>